<dbReference type="GO" id="GO:0003682">
    <property type="term" value="F:chromatin binding"/>
    <property type="evidence" value="ECO:0007669"/>
    <property type="project" value="TreeGrafter"/>
</dbReference>
<dbReference type="CDD" id="cd20102">
    <property type="entry name" value="MBT_L3MBTL1-like_rpt2"/>
    <property type="match status" value="1"/>
</dbReference>
<keyword evidence="14" id="KW-1185">Reference proteome</keyword>
<dbReference type="InterPro" id="IPR001660">
    <property type="entry name" value="SAM"/>
</dbReference>
<reference evidence="14" key="1">
    <citation type="submission" date="2010-06" db="EMBL/GenBank/DDBJ databases">
        <authorList>
            <person name="Jiang H."/>
            <person name="Abraham K."/>
            <person name="Ali S."/>
            <person name="Alsbrooks S.L."/>
            <person name="Anim B.N."/>
            <person name="Anosike U.S."/>
            <person name="Attaway T."/>
            <person name="Bandaranaike D.P."/>
            <person name="Battles P.K."/>
            <person name="Bell S.N."/>
            <person name="Bell A.V."/>
            <person name="Beltran B."/>
            <person name="Bickham C."/>
            <person name="Bustamante Y."/>
            <person name="Caleb T."/>
            <person name="Canada A."/>
            <person name="Cardenas V."/>
            <person name="Carter K."/>
            <person name="Chacko J."/>
            <person name="Chandrabose M.N."/>
            <person name="Chavez D."/>
            <person name="Chavez A."/>
            <person name="Chen L."/>
            <person name="Chu H.-S."/>
            <person name="Claassen K.J."/>
            <person name="Cockrell R."/>
            <person name="Collins M."/>
            <person name="Cooper J.A."/>
            <person name="Cree A."/>
            <person name="Curry S.M."/>
            <person name="Da Y."/>
            <person name="Dao M.D."/>
            <person name="Das B."/>
            <person name="Davila M.-L."/>
            <person name="Davy-Carroll L."/>
            <person name="Denson S."/>
            <person name="Dinh H."/>
            <person name="Ebong V.E."/>
            <person name="Edwards J.R."/>
            <person name="Egan A."/>
            <person name="El-Daye J."/>
            <person name="Escobedo L."/>
            <person name="Fernandez S."/>
            <person name="Fernando P.R."/>
            <person name="Flagg N."/>
            <person name="Forbes L.D."/>
            <person name="Fowler R.G."/>
            <person name="Fu Q."/>
            <person name="Gabisi R.A."/>
            <person name="Ganer J."/>
            <person name="Garbino Pronczuk A."/>
            <person name="Garcia R.M."/>
            <person name="Garner T."/>
            <person name="Garrett T.E."/>
            <person name="Gonzalez D.A."/>
            <person name="Hamid H."/>
            <person name="Hawkins E.S."/>
            <person name="Hirani K."/>
            <person name="Hogues M.E."/>
            <person name="Hollins B."/>
            <person name="Hsiao C.-H."/>
            <person name="Jabil R."/>
            <person name="James M.L."/>
            <person name="Jhangiani S.N."/>
            <person name="Johnson B."/>
            <person name="Johnson Q."/>
            <person name="Joshi V."/>
            <person name="Kalu J.B."/>
            <person name="Kam C."/>
            <person name="Kashfia A."/>
            <person name="Keebler J."/>
            <person name="Kisamo H."/>
            <person name="Kovar C.L."/>
            <person name="Lago L.A."/>
            <person name="Lai C.-Y."/>
            <person name="Laidlaw J."/>
            <person name="Lara F."/>
            <person name="Le T.-K."/>
            <person name="Lee S.L."/>
            <person name="Legall F.H."/>
            <person name="Lemon S.J."/>
            <person name="Lewis L.R."/>
            <person name="Li B."/>
            <person name="Liu Y."/>
            <person name="Liu Y.-S."/>
            <person name="Lopez J."/>
            <person name="Lozado R.J."/>
            <person name="Lu J."/>
            <person name="Madu R.C."/>
            <person name="Maheshwari M."/>
            <person name="Maheshwari R."/>
            <person name="Malloy K."/>
            <person name="Martinez E."/>
            <person name="Mathew T."/>
            <person name="Mercado I.C."/>
            <person name="Mercado C."/>
            <person name="Meyer B."/>
            <person name="Montgomery K."/>
            <person name="Morgan M.B."/>
            <person name="Munidasa M."/>
            <person name="Nazareth L.V."/>
            <person name="Nelson J."/>
            <person name="Ng B.M."/>
            <person name="Nguyen N.B."/>
            <person name="Nguyen P.Q."/>
            <person name="Nguyen T."/>
            <person name="Obregon M."/>
            <person name="Okwuonu G.O."/>
            <person name="Onwere C.G."/>
            <person name="Orozco G."/>
            <person name="Parra A."/>
            <person name="Patel S."/>
            <person name="Patil S."/>
            <person name="Perez A."/>
            <person name="Perez Y."/>
            <person name="Pham C."/>
            <person name="Primus E.L."/>
            <person name="Pu L.-L."/>
            <person name="Puazo M."/>
            <person name="Qin X."/>
            <person name="Quiroz J.B."/>
            <person name="Reese J."/>
            <person name="Richards S."/>
            <person name="Rives C.M."/>
            <person name="Robberts R."/>
            <person name="Ruiz S.J."/>
            <person name="Ruiz M.J."/>
            <person name="Santibanez J."/>
            <person name="Schneider B.W."/>
            <person name="Sisson I."/>
            <person name="Smith M."/>
            <person name="Sodergren E."/>
            <person name="Song X.-Z."/>
            <person name="Song B.B."/>
            <person name="Summersgill H."/>
            <person name="Thelus R."/>
            <person name="Thornton R.D."/>
            <person name="Trejos Z.Y."/>
            <person name="Usmani K."/>
            <person name="Vattathil S."/>
            <person name="Villasana D."/>
            <person name="Walker D.L."/>
            <person name="Wang S."/>
            <person name="Wang K."/>
            <person name="White C.S."/>
            <person name="Williams A.C."/>
            <person name="Williamson J."/>
            <person name="Wilson K."/>
            <person name="Woghiren I.O."/>
            <person name="Woodworth J.R."/>
            <person name="Worley K.C."/>
            <person name="Wright R.A."/>
            <person name="Wu W."/>
            <person name="Young L."/>
            <person name="Zhang L."/>
            <person name="Zhang J."/>
            <person name="Zhu Y."/>
            <person name="Muzny D.M."/>
            <person name="Weinstock G."/>
            <person name="Gibbs R.A."/>
        </authorList>
    </citation>
    <scope>NUCLEOTIDE SEQUENCE [LARGE SCALE GENOMIC DNA]</scope>
    <source>
        <strain evidence="14">LSR1</strain>
    </source>
</reference>
<feature type="domain" description="SAM" evidence="12">
    <location>
        <begin position="1518"/>
        <end position="1592"/>
    </location>
</feature>
<feature type="region of interest" description="Disordered" evidence="11">
    <location>
        <begin position="646"/>
        <end position="669"/>
    </location>
</feature>
<comment type="subcellular location">
    <subcellularLocation>
        <location evidence="1">Nucleus</location>
    </subcellularLocation>
</comment>
<dbReference type="Gene3D" id="1.10.150.50">
    <property type="entry name" value="Transcription Factor, Ets-1"/>
    <property type="match status" value="1"/>
</dbReference>
<dbReference type="InterPro" id="IPR013761">
    <property type="entry name" value="SAM/pointed_sf"/>
</dbReference>
<proteinExistence type="predicted"/>
<dbReference type="GO" id="GO:0045892">
    <property type="term" value="P:negative regulation of DNA-templated transcription"/>
    <property type="evidence" value="ECO:0007669"/>
    <property type="project" value="TreeGrafter"/>
</dbReference>
<evidence type="ECO:0000256" key="11">
    <source>
        <dbReference type="SAM" id="MobiDB-lite"/>
    </source>
</evidence>
<dbReference type="InterPro" id="IPR050548">
    <property type="entry name" value="PcG_chromatin_remod_factors"/>
</dbReference>
<keyword evidence="2" id="KW-0479">Metal-binding</keyword>
<reference evidence="13" key="2">
    <citation type="submission" date="2022-06" db="UniProtKB">
        <authorList>
            <consortium name="EnsemblMetazoa"/>
        </authorList>
    </citation>
    <scope>IDENTIFICATION</scope>
</reference>
<sequence length="1603" mass="180881">MDLDSLEDPNNSNCCKSSQINVISSTSGTEVTKLNESTSTKEQEQNKTEKFEILEISKLQVPVTPIISTSPVINSPKINEENINSHYTSSSLDNSSSTSGIEVTKLIESTSTKEQEQNKTEKFEILEISKLQLPVTPIISTSPVINSPKINEENINSHYTSSSLDNSSSTSGIEVTKLIESTSTKEQEQNKTEKFEILEISKLQVPVKPIIATSSVINSPKINEENIDFHCTSSSLDNSSSTSGIEVTKLIESTSTKEQKENNTENFKILEISKLQVPVKPIIATTSVKSSPKINEKNIDVTKLNEFTITKVKDLNKIENLQIVDNNNVEISIQRGVPLTKMIATNLLINAPKKNENHIDPLISRPDLSTLLNKNNSTRGIEVTKLNESTSTKVQEQNKKVNFRTVDNNDVKISNQQVPLKKMIATKFVLNTPKKNENNIYLRPNNFSLNLEKIAVPKAVLPNIKLIPPTLSNQIKKPPTIALMPATTCINPKTTIITRLQPKLYPGEITNNKCVPTLKPGFKIISSKDPKSKMILLSKGVIIKTINKEEVKNQSFPNLNSASTPSKPLNSIIPISVAEKFDTIEKPKIQNKNSKFLISCKEFKNRRFKFPSENIPIENVKRFYESSTRFELLFPCSSKKFVKNQKRSLKPHTDTPNSKVIKNADTSKSNHIQQVREQSFITSSLNEIKNTIDFGGTSGKKKCIPHTITSKDVIDNHTNVVIENNKTKLNSNVKNELCPPSGFIPLSSRPESSILKTYGQPLTVTKYGNFSNKDLSTVRLVPYSSINQPQSKGDRKQFFIKIVKNNGSTSKSTIATVSSDKIMKVIPTKVYSPKNPKINIAAKENQNKIPLSKPTTLQLLFPKDSKKGKPDPAYCVKRPFRCQYEYCRLIVDESELIDNLYCSSECKKFDTKLKIANSSPGDFEQAQEEIPNNKPVIDRKMLLAKLKSRINKRKQSLPSFQKENEAQLVDLGKVGNPDNETCMMPPPIPITVKRSSQKSQNRRKCSKPNEPTTIVQNVGIESAKISSYLEHTDYIPAPKKLFDNPFPYDSNPFKVGQRLEGIDPEHEALFCVMSVVDVIGYRIKLHFDGYPDIHDFWVNANCPDLFYPRWCEQNSRTLQPPKNYNLPFNWTDYLRMPGVLPAPKWNFPSAIYIVNRSTDHSFCIGAKLEALDKLTRTLPKQLICVATVADILGNRIRIHFDGWTDDFDYWTDITSTNIHPVGWCDKNGRTLCPPSGYDSCRGKRPFSWPIYLQVTNSEPVPEDAFLRRPLREFTNSMAIEVVDIANPSLIRIAKVVDVKGDELKILYDGFDPIYAYWIEDDSPNIHPLGWCLKTNHPIELFKVNAILWSCRVPGCNGKGNTKSFKNTHVFAKECPYEFESWKTSISGMSKIPDRLKPGDIPLSVENFSNSVSIVPQEDKKKQKLNLNKIKSYNSNKPKRRRINNKLKNKFKKKIPNGRSKTVYTRAVEAMNELEIIKGVNDYTSYGYGSFKPPRLNVWTRHNVLQGIPIFSTTDARKWLVKEVADFVEKIVSNNYTDDNPSERIKISKSFINQEIDGDVFLMLTQKDLTDILNIPLGPALKLRNAIVVLRQRVSAYDIANGLL</sequence>
<feature type="repeat" description="MBT" evidence="10">
    <location>
        <begin position="1023"/>
        <end position="1121"/>
    </location>
</feature>
<evidence type="ECO:0000256" key="8">
    <source>
        <dbReference type="ARBA" id="ARBA00023163"/>
    </source>
</evidence>
<dbReference type="PANTHER" id="PTHR12247">
    <property type="entry name" value="POLYCOMB GROUP PROTEIN"/>
    <property type="match status" value="1"/>
</dbReference>
<dbReference type="SUPFAM" id="SSF103637">
    <property type="entry name" value="CCHHC domain"/>
    <property type="match status" value="1"/>
</dbReference>
<evidence type="ECO:0000313" key="14">
    <source>
        <dbReference type="Proteomes" id="UP000007819"/>
    </source>
</evidence>
<keyword evidence="3" id="KW-0677">Repeat</keyword>
<dbReference type="PROSITE" id="PS51802">
    <property type="entry name" value="ZF_CCHHC"/>
    <property type="match status" value="1"/>
</dbReference>
<dbReference type="GeneID" id="100162352"/>
<feature type="repeat" description="MBT" evidence="10">
    <location>
        <begin position="1128"/>
        <end position="1234"/>
    </location>
</feature>
<dbReference type="InterPro" id="IPR002515">
    <property type="entry name" value="Znf_C2H2C"/>
</dbReference>
<evidence type="ECO:0000256" key="10">
    <source>
        <dbReference type="PROSITE-ProRule" id="PRU00459"/>
    </source>
</evidence>
<dbReference type="PROSITE" id="PS50105">
    <property type="entry name" value="SAM_DOMAIN"/>
    <property type="match status" value="1"/>
</dbReference>
<dbReference type="GO" id="GO:0005634">
    <property type="term" value="C:nucleus"/>
    <property type="evidence" value="ECO:0007669"/>
    <property type="project" value="UniProtKB-SubCell"/>
</dbReference>
<keyword evidence="4" id="KW-0863">Zinc-finger</keyword>
<dbReference type="RefSeq" id="XP_008181321.1">
    <property type="nucleotide sequence ID" value="XM_008183099.2"/>
</dbReference>
<evidence type="ECO:0000256" key="7">
    <source>
        <dbReference type="ARBA" id="ARBA00023015"/>
    </source>
</evidence>
<dbReference type="GO" id="GO:0006325">
    <property type="term" value="P:chromatin organization"/>
    <property type="evidence" value="ECO:0007669"/>
    <property type="project" value="UniProtKB-KW"/>
</dbReference>
<dbReference type="InterPro" id="IPR004092">
    <property type="entry name" value="Mbt"/>
</dbReference>
<dbReference type="EnsemblMetazoa" id="XM_008183099.3">
    <property type="protein sequence ID" value="XP_008181321.1"/>
    <property type="gene ID" value="LOC100162352"/>
</dbReference>
<keyword evidence="6" id="KW-0156">Chromatin regulator</keyword>
<dbReference type="EnsemblMetazoa" id="XM_001942666.5">
    <property type="protein sequence ID" value="XP_001942701.2"/>
    <property type="gene ID" value="LOC100162352"/>
</dbReference>
<protein>
    <recommendedName>
        <fullName evidence="12">SAM domain-containing protein</fullName>
    </recommendedName>
</protein>
<dbReference type="GO" id="GO:0008270">
    <property type="term" value="F:zinc ion binding"/>
    <property type="evidence" value="ECO:0007669"/>
    <property type="project" value="UniProtKB-KW"/>
</dbReference>
<keyword evidence="7" id="KW-0805">Transcription regulation</keyword>
<dbReference type="Gene3D" id="2.30.30.140">
    <property type="match status" value="3"/>
</dbReference>
<evidence type="ECO:0000313" key="13">
    <source>
        <dbReference type="EnsemblMetazoa" id="XP_001942701.2"/>
    </source>
</evidence>
<dbReference type="RefSeq" id="XP_001942701.2">
    <property type="nucleotide sequence ID" value="XM_001942666.4"/>
</dbReference>
<dbReference type="PANTHER" id="PTHR12247:SF131">
    <property type="entry name" value="LD05287P"/>
    <property type="match status" value="1"/>
</dbReference>
<feature type="repeat" description="MBT" evidence="10">
    <location>
        <begin position="1246"/>
        <end position="1341"/>
    </location>
</feature>
<dbReference type="PROSITE" id="PS51079">
    <property type="entry name" value="MBT"/>
    <property type="match status" value="3"/>
</dbReference>
<organism evidence="13 14">
    <name type="scientific">Acyrthosiphon pisum</name>
    <name type="common">Pea aphid</name>
    <dbReference type="NCBI Taxonomy" id="7029"/>
    <lineage>
        <taxon>Eukaryota</taxon>
        <taxon>Metazoa</taxon>
        <taxon>Ecdysozoa</taxon>
        <taxon>Arthropoda</taxon>
        <taxon>Hexapoda</taxon>
        <taxon>Insecta</taxon>
        <taxon>Pterygota</taxon>
        <taxon>Neoptera</taxon>
        <taxon>Paraneoptera</taxon>
        <taxon>Hemiptera</taxon>
        <taxon>Sternorrhyncha</taxon>
        <taxon>Aphidomorpha</taxon>
        <taxon>Aphidoidea</taxon>
        <taxon>Aphididae</taxon>
        <taxon>Macrosiphini</taxon>
        <taxon>Acyrthosiphon</taxon>
    </lineage>
</organism>
<dbReference type="KEGG" id="api:100162352"/>
<dbReference type="GO" id="GO:0042393">
    <property type="term" value="F:histone binding"/>
    <property type="evidence" value="ECO:0007669"/>
    <property type="project" value="TreeGrafter"/>
</dbReference>
<keyword evidence="8" id="KW-0804">Transcription</keyword>
<dbReference type="SMART" id="SM00561">
    <property type="entry name" value="MBT"/>
    <property type="match status" value="3"/>
</dbReference>
<dbReference type="Pfam" id="PF02820">
    <property type="entry name" value="MBT"/>
    <property type="match status" value="3"/>
</dbReference>
<evidence type="ECO:0000256" key="5">
    <source>
        <dbReference type="ARBA" id="ARBA00022833"/>
    </source>
</evidence>
<evidence type="ECO:0000256" key="9">
    <source>
        <dbReference type="ARBA" id="ARBA00023242"/>
    </source>
</evidence>
<dbReference type="SUPFAM" id="SSF47769">
    <property type="entry name" value="SAM/Pointed domain"/>
    <property type="match status" value="1"/>
</dbReference>
<dbReference type="Proteomes" id="UP000007819">
    <property type="component" value="Chromosome X"/>
</dbReference>
<evidence type="ECO:0000256" key="4">
    <source>
        <dbReference type="ARBA" id="ARBA00022771"/>
    </source>
</evidence>
<dbReference type="InterPro" id="IPR036060">
    <property type="entry name" value="Znf_C2H2C_sf"/>
</dbReference>
<evidence type="ECO:0000256" key="3">
    <source>
        <dbReference type="ARBA" id="ARBA00022737"/>
    </source>
</evidence>
<keyword evidence="9" id="KW-0539">Nucleus</keyword>
<keyword evidence="5" id="KW-0862">Zinc</keyword>
<name>A0A8R1VZZ9_ACYPI</name>
<evidence type="ECO:0000256" key="1">
    <source>
        <dbReference type="ARBA" id="ARBA00004123"/>
    </source>
</evidence>
<evidence type="ECO:0000256" key="2">
    <source>
        <dbReference type="ARBA" id="ARBA00022723"/>
    </source>
</evidence>
<evidence type="ECO:0000256" key="6">
    <source>
        <dbReference type="ARBA" id="ARBA00022853"/>
    </source>
</evidence>
<evidence type="ECO:0000259" key="12">
    <source>
        <dbReference type="PROSITE" id="PS50105"/>
    </source>
</evidence>
<dbReference type="OrthoDB" id="8188861at2759"/>
<dbReference type="SUPFAM" id="SSF63748">
    <property type="entry name" value="Tudor/PWWP/MBT"/>
    <property type="match status" value="3"/>
</dbReference>
<accession>A0A8R1VZZ9</accession>
<feature type="compositionally biased region" description="Polar residues" evidence="11">
    <location>
        <begin position="654"/>
        <end position="669"/>
    </location>
</feature>